<proteinExistence type="predicted"/>
<dbReference type="EMBL" id="HBUE01013760">
    <property type="protein sequence ID" value="CAG6449716.1"/>
    <property type="molecule type" value="Transcribed_RNA"/>
</dbReference>
<reference evidence="1" key="1">
    <citation type="submission" date="2021-05" db="EMBL/GenBank/DDBJ databases">
        <authorList>
            <person name="Alioto T."/>
            <person name="Alioto T."/>
            <person name="Gomez Garrido J."/>
        </authorList>
    </citation>
    <scope>NUCLEOTIDE SEQUENCE</scope>
</reference>
<name>A0A8D8A3L4_CULPI</name>
<evidence type="ECO:0000313" key="1">
    <source>
        <dbReference type="EMBL" id="CAG6449716.1"/>
    </source>
</evidence>
<sequence>MICCKVNPNLTSKDSDSFATGRSSVLYVASKLFSKRFSWGPCKLSLIHITSRQSTIKYKSITKYMVEVDGASAATFITYQLIQILKIFTHIFHSISSVLNFEQFEYIFL</sequence>
<accession>A0A8D8A3L4</accession>
<organism evidence="1">
    <name type="scientific">Culex pipiens</name>
    <name type="common">House mosquito</name>
    <dbReference type="NCBI Taxonomy" id="7175"/>
    <lineage>
        <taxon>Eukaryota</taxon>
        <taxon>Metazoa</taxon>
        <taxon>Ecdysozoa</taxon>
        <taxon>Arthropoda</taxon>
        <taxon>Hexapoda</taxon>
        <taxon>Insecta</taxon>
        <taxon>Pterygota</taxon>
        <taxon>Neoptera</taxon>
        <taxon>Endopterygota</taxon>
        <taxon>Diptera</taxon>
        <taxon>Nematocera</taxon>
        <taxon>Culicoidea</taxon>
        <taxon>Culicidae</taxon>
        <taxon>Culicinae</taxon>
        <taxon>Culicini</taxon>
        <taxon>Culex</taxon>
        <taxon>Culex</taxon>
    </lineage>
</organism>
<dbReference type="AlphaFoldDB" id="A0A8D8A3L4"/>
<protein>
    <submittedName>
        <fullName evidence="1">(northern house mosquito) hypothetical protein</fullName>
    </submittedName>
</protein>